<dbReference type="Proteomes" id="UP000190897">
    <property type="component" value="Unassembled WGS sequence"/>
</dbReference>
<feature type="transmembrane region" description="Helical" evidence="1">
    <location>
        <begin position="182"/>
        <end position="205"/>
    </location>
</feature>
<dbReference type="PANTHER" id="PTHR37305">
    <property type="entry name" value="INTEGRAL MEMBRANE PROTEIN-RELATED"/>
    <property type="match status" value="1"/>
</dbReference>
<keyword evidence="3" id="KW-1185">Reference proteome</keyword>
<dbReference type="OrthoDB" id="5946463at2"/>
<keyword evidence="1" id="KW-0472">Membrane</keyword>
<keyword evidence="1" id="KW-1133">Transmembrane helix</keyword>
<dbReference type="STRING" id="651661.SAMN05660293_01557"/>
<dbReference type="RefSeq" id="WP_082214132.1">
    <property type="nucleotide sequence ID" value="NZ_FUZA01000002.1"/>
</dbReference>
<organism evidence="2 3">
    <name type="scientific">Dyadobacter psychrophilus</name>
    <dbReference type="NCBI Taxonomy" id="651661"/>
    <lineage>
        <taxon>Bacteria</taxon>
        <taxon>Pseudomonadati</taxon>
        <taxon>Bacteroidota</taxon>
        <taxon>Cytophagia</taxon>
        <taxon>Cytophagales</taxon>
        <taxon>Spirosomataceae</taxon>
        <taxon>Dyadobacter</taxon>
    </lineage>
</organism>
<keyword evidence="1" id="KW-0812">Transmembrane</keyword>
<reference evidence="3" key="1">
    <citation type="submission" date="2017-02" db="EMBL/GenBank/DDBJ databases">
        <authorList>
            <person name="Varghese N."/>
            <person name="Submissions S."/>
        </authorList>
    </citation>
    <scope>NUCLEOTIDE SEQUENCE [LARGE SCALE GENOMIC DNA]</scope>
    <source>
        <strain evidence="3">DSM 22270</strain>
    </source>
</reference>
<dbReference type="Pfam" id="PF12730">
    <property type="entry name" value="ABC2_membrane_4"/>
    <property type="match status" value="1"/>
</dbReference>
<accession>A0A1T5DEG5</accession>
<gene>
    <name evidence="2" type="ORF">SAMN05660293_01557</name>
</gene>
<feature type="transmembrane region" description="Helical" evidence="1">
    <location>
        <begin position="225"/>
        <end position="241"/>
    </location>
</feature>
<dbReference type="PANTHER" id="PTHR37305:SF1">
    <property type="entry name" value="MEMBRANE PROTEIN"/>
    <property type="match status" value="1"/>
</dbReference>
<dbReference type="AlphaFoldDB" id="A0A1T5DEG5"/>
<evidence type="ECO:0008006" key="4">
    <source>
        <dbReference type="Google" id="ProtNLM"/>
    </source>
</evidence>
<evidence type="ECO:0000313" key="3">
    <source>
        <dbReference type="Proteomes" id="UP000190897"/>
    </source>
</evidence>
<dbReference type="EMBL" id="FUZA01000002">
    <property type="protein sequence ID" value="SKB69913.1"/>
    <property type="molecule type" value="Genomic_DNA"/>
</dbReference>
<protein>
    <recommendedName>
        <fullName evidence="4">ABC-2 family transporter protein</fullName>
    </recommendedName>
</protein>
<feature type="transmembrane region" description="Helical" evidence="1">
    <location>
        <begin position="15"/>
        <end position="36"/>
    </location>
</feature>
<name>A0A1T5DEG5_9BACT</name>
<dbReference type="CDD" id="cd21809">
    <property type="entry name" value="ABC-2_lan_permease-like"/>
    <property type="match status" value="1"/>
</dbReference>
<feature type="transmembrane region" description="Helical" evidence="1">
    <location>
        <begin position="101"/>
        <end position="129"/>
    </location>
</feature>
<feature type="transmembrane region" description="Helical" evidence="1">
    <location>
        <begin position="149"/>
        <end position="170"/>
    </location>
</feature>
<evidence type="ECO:0000313" key="2">
    <source>
        <dbReference type="EMBL" id="SKB69913.1"/>
    </source>
</evidence>
<sequence length="250" mass="28580">MKLFYTEFIKLKNTFALWLTLLGALFVPLILFTTYLSDVKSFVPGHGINPWDDFLVRTLNGCCFFSIGFALLIIGLTIHIEHKASGWKHLFTLPISRGRIYFGKLLVIFAMVICFFTLYLALSVLSGAVLGYAVPDLGFSKFPVAGMHIFRFVTEFFISILPTVFLQYWLSFRLKNLITSLGIGLGGLMIGLLLKSWKFIIYLPYAAPFQLLNYKEEDASSHQRLFLINAVYTVLFVMLSYKDFVKRFRG</sequence>
<evidence type="ECO:0000256" key="1">
    <source>
        <dbReference type="SAM" id="Phobius"/>
    </source>
</evidence>
<proteinExistence type="predicted"/>
<feature type="transmembrane region" description="Helical" evidence="1">
    <location>
        <begin position="56"/>
        <end position="80"/>
    </location>
</feature>